<evidence type="ECO:0000313" key="2">
    <source>
        <dbReference type="Proteomes" id="UP000030108"/>
    </source>
</evidence>
<gene>
    <name evidence="1" type="ORF">RSOL_238660</name>
</gene>
<protein>
    <submittedName>
        <fullName evidence="1">Uncharacterized protein</fullName>
    </submittedName>
</protein>
<comment type="caution">
    <text evidence="1">The sequence shown here is derived from an EMBL/GenBank/DDBJ whole genome shotgun (WGS) entry which is preliminary data.</text>
</comment>
<dbReference type="EMBL" id="JATN01000321">
    <property type="protein sequence ID" value="EUC58206.1"/>
    <property type="molecule type" value="Genomic_DNA"/>
</dbReference>
<organism evidence="1 2">
    <name type="scientific">Rhizoctonia solani AG-3 Rhs1AP</name>
    <dbReference type="NCBI Taxonomy" id="1086054"/>
    <lineage>
        <taxon>Eukaryota</taxon>
        <taxon>Fungi</taxon>
        <taxon>Dikarya</taxon>
        <taxon>Basidiomycota</taxon>
        <taxon>Agaricomycotina</taxon>
        <taxon>Agaricomycetes</taxon>
        <taxon>Cantharellales</taxon>
        <taxon>Ceratobasidiaceae</taxon>
        <taxon>Rhizoctonia</taxon>
    </lineage>
</organism>
<sequence>MASLSKTERSIRVIQIEQELRRSECFETLRRVRTGSSQYTEMIQGKKINARGEIANTRAQTFIKRLSTRVDNAQEDFNRSYQALLNLGLSAESVKPLQKLRRSDFKDLHAILSGAREVPQGHLRLPWFWHVSLIPW</sequence>
<accession>A0A0A1UIL7</accession>
<dbReference type="AlphaFoldDB" id="A0A0A1UIL7"/>
<reference evidence="2" key="1">
    <citation type="journal article" date="2014" name="Genome Announc.">
        <title>Draft genome sequence of the plant-pathogenic soil fungus Rhizoctonia solani anastomosis group 3 strain Rhs1AP.</title>
        <authorList>
            <person name="Cubeta M.A."/>
            <person name="Thomas E."/>
            <person name="Dean R.A."/>
            <person name="Jabaji S."/>
            <person name="Neate S.M."/>
            <person name="Tavantzis S."/>
            <person name="Toda T."/>
            <person name="Vilgalys R."/>
            <person name="Bharathan N."/>
            <person name="Fedorova-Abrams N."/>
            <person name="Pakala S.B."/>
            <person name="Pakala S.M."/>
            <person name="Zafar N."/>
            <person name="Joardar V."/>
            <person name="Losada L."/>
            <person name="Nierman W.C."/>
        </authorList>
    </citation>
    <scope>NUCLEOTIDE SEQUENCE [LARGE SCALE GENOMIC DNA]</scope>
    <source>
        <strain evidence="2">AG-3</strain>
    </source>
</reference>
<dbReference type="OrthoDB" id="2618192at2759"/>
<evidence type="ECO:0000313" key="1">
    <source>
        <dbReference type="EMBL" id="EUC58206.1"/>
    </source>
</evidence>
<name>A0A0A1UIL7_9AGAM</name>
<proteinExistence type="predicted"/>
<dbReference type="Proteomes" id="UP000030108">
    <property type="component" value="Unassembled WGS sequence"/>
</dbReference>